<dbReference type="Pfam" id="PF06568">
    <property type="entry name" value="YjiS-like"/>
    <property type="match status" value="1"/>
</dbReference>
<organism evidence="2 3">
    <name type="scientific">Thalassospira permensis NBRC 106175</name>
    <dbReference type="NCBI Taxonomy" id="1353532"/>
    <lineage>
        <taxon>Bacteria</taxon>
        <taxon>Pseudomonadati</taxon>
        <taxon>Pseudomonadota</taxon>
        <taxon>Alphaproteobacteria</taxon>
        <taxon>Rhodospirillales</taxon>
        <taxon>Thalassospiraceae</taxon>
        <taxon>Thalassospira</taxon>
    </lineage>
</organism>
<accession>A0ABR4TJR4</accession>
<evidence type="ECO:0000313" key="3">
    <source>
        <dbReference type="Proteomes" id="UP000027463"/>
    </source>
</evidence>
<dbReference type="Proteomes" id="UP000027463">
    <property type="component" value="Unassembled WGS sequence"/>
</dbReference>
<dbReference type="RefSeq" id="WP_037992417.1">
    <property type="nucleotide sequence ID" value="NZ_AUNC01000067.1"/>
</dbReference>
<gene>
    <name evidence="2" type="ORF">SMB34_09415</name>
</gene>
<evidence type="ECO:0000313" key="2">
    <source>
        <dbReference type="EMBL" id="KEO51111.1"/>
    </source>
</evidence>
<sequence>MAVSHHIECDTNVRLNRPSRPSRPTVSHIVTTAIDALLAAYKRHQSRAALHRLSDHQLCDIGLKRSESGYVSRDNY</sequence>
<dbReference type="EMBL" id="AUNC01000067">
    <property type="protein sequence ID" value="KEO51111.1"/>
    <property type="molecule type" value="Genomic_DNA"/>
</dbReference>
<protein>
    <recommendedName>
        <fullName evidence="1">YjiS-like domain-containing protein</fullName>
    </recommendedName>
</protein>
<evidence type="ECO:0000259" key="1">
    <source>
        <dbReference type="Pfam" id="PF06568"/>
    </source>
</evidence>
<feature type="domain" description="YjiS-like" evidence="1">
    <location>
        <begin position="36"/>
        <end position="67"/>
    </location>
</feature>
<dbReference type="InterPro" id="IPR009506">
    <property type="entry name" value="YjiS-like"/>
</dbReference>
<reference evidence="2 3" key="1">
    <citation type="submission" date="2013-07" db="EMBL/GenBank/DDBJ databases">
        <title>Thalassospira permensis NBRC 106175 Genome Sequencing.</title>
        <authorList>
            <person name="Lai Q."/>
            <person name="Shao Z."/>
        </authorList>
    </citation>
    <scope>NUCLEOTIDE SEQUENCE [LARGE SCALE GENOMIC DNA]</scope>
    <source>
        <strain evidence="2 3">NBRC 106175</strain>
    </source>
</reference>
<comment type="caution">
    <text evidence="2">The sequence shown here is derived from an EMBL/GenBank/DDBJ whole genome shotgun (WGS) entry which is preliminary data.</text>
</comment>
<proteinExistence type="predicted"/>
<keyword evidence="3" id="KW-1185">Reference proteome</keyword>
<name>A0ABR4TJR4_9PROT</name>